<dbReference type="GO" id="GO:0005886">
    <property type="term" value="C:plasma membrane"/>
    <property type="evidence" value="ECO:0007669"/>
    <property type="project" value="UniProtKB-SubCell"/>
</dbReference>
<dbReference type="PANTHER" id="PTHR23517:SF2">
    <property type="entry name" value="MULTIDRUG RESISTANCE PROTEIN MDTH"/>
    <property type="match status" value="1"/>
</dbReference>
<feature type="transmembrane region" description="Helical" evidence="7">
    <location>
        <begin position="108"/>
        <end position="125"/>
    </location>
</feature>
<keyword evidence="2" id="KW-0813">Transport</keyword>
<sequence>MKKEKTSSIKSFTGNFWTAISMEFLERGAYYGVMSVLGVFLILTPLEGGLGFSKEQAGAILGTIPPLLYLLPIIAGAIADRYGYRKVLFFAFTCMILGYGFTGLSNSYFLVFLSLILMALGAGFFKPVISGTIARTTNEKNSGLGFGIFYWSINLGAFLFPLILVPILKAQSYSYIFYMASITAIVLFLINLFVYKEPERVKSNKTIGVVLSEMLMVLKDWRFILMIFLYSGFWILYFQMFGTVLWYVRDYLDMTPVNNAVNSFLGLFVDKPSWKFDVEHVTVINAGVIILLQLVISSIVKNRPALPTMITGIGLGTIGMLILSVSNTPWIFILGIMTFTIGEMTTHPKFISYIGLIAPPDKKALYLGYSFLYGVIGSSIGGFLGSRLYIKYVDELGNPSALWTILSAIGLFSMISLWLYNKFIVKKS</sequence>
<feature type="transmembrane region" description="Helical" evidence="7">
    <location>
        <begin position="223"/>
        <end position="248"/>
    </location>
</feature>
<keyword evidence="3" id="KW-1003">Cell membrane</keyword>
<keyword evidence="5 7" id="KW-1133">Transmembrane helix</keyword>
<proteinExistence type="predicted"/>
<evidence type="ECO:0000256" key="4">
    <source>
        <dbReference type="ARBA" id="ARBA00022692"/>
    </source>
</evidence>
<evidence type="ECO:0000256" key="3">
    <source>
        <dbReference type="ARBA" id="ARBA00022475"/>
    </source>
</evidence>
<feature type="domain" description="Major facilitator superfamily (MFS) profile" evidence="8">
    <location>
        <begin position="7"/>
        <end position="425"/>
    </location>
</feature>
<feature type="transmembrane region" description="Helical" evidence="7">
    <location>
        <begin position="305"/>
        <end position="323"/>
    </location>
</feature>
<evidence type="ECO:0000256" key="5">
    <source>
        <dbReference type="ARBA" id="ARBA00022989"/>
    </source>
</evidence>
<feature type="transmembrane region" description="Helical" evidence="7">
    <location>
        <begin position="28"/>
        <end position="46"/>
    </location>
</feature>
<dbReference type="PROSITE" id="PS01023">
    <property type="entry name" value="PTR2_2"/>
    <property type="match status" value="1"/>
</dbReference>
<evidence type="ECO:0000256" key="2">
    <source>
        <dbReference type="ARBA" id="ARBA00022448"/>
    </source>
</evidence>
<dbReference type="InterPro" id="IPR020846">
    <property type="entry name" value="MFS_dom"/>
</dbReference>
<feature type="transmembrane region" description="Helical" evidence="7">
    <location>
        <begin position="329"/>
        <end position="346"/>
    </location>
</feature>
<dbReference type="Gene3D" id="1.20.1250.20">
    <property type="entry name" value="MFS general substrate transporter like domains"/>
    <property type="match status" value="2"/>
</dbReference>
<evidence type="ECO:0000313" key="9">
    <source>
        <dbReference type="EMBL" id="MPL79861.1"/>
    </source>
</evidence>
<dbReference type="Pfam" id="PF07690">
    <property type="entry name" value="MFS_1"/>
    <property type="match status" value="1"/>
</dbReference>
<feature type="transmembrane region" description="Helical" evidence="7">
    <location>
        <begin position="146"/>
        <end position="169"/>
    </location>
</feature>
<dbReference type="InterPro" id="IPR011701">
    <property type="entry name" value="MFS"/>
</dbReference>
<organism evidence="9">
    <name type="scientific">bioreactor metagenome</name>
    <dbReference type="NCBI Taxonomy" id="1076179"/>
    <lineage>
        <taxon>unclassified sequences</taxon>
        <taxon>metagenomes</taxon>
        <taxon>ecological metagenomes</taxon>
    </lineage>
</organism>
<comment type="subcellular location">
    <subcellularLocation>
        <location evidence="1">Cell membrane</location>
        <topology evidence="1">Multi-pass membrane protein</topology>
    </subcellularLocation>
</comment>
<dbReference type="GO" id="GO:0006857">
    <property type="term" value="P:oligopeptide transport"/>
    <property type="evidence" value="ECO:0007669"/>
    <property type="project" value="InterPro"/>
</dbReference>
<dbReference type="EMBL" id="VSSQ01000131">
    <property type="protein sequence ID" value="MPL79861.1"/>
    <property type="molecule type" value="Genomic_DNA"/>
</dbReference>
<dbReference type="PROSITE" id="PS50850">
    <property type="entry name" value="MFS"/>
    <property type="match status" value="1"/>
</dbReference>
<evidence type="ECO:0000256" key="1">
    <source>
        <dbReference type="ARBA" id="ARBA00004651"/>
    </source>
</evidence>
<feature type="transmembrane region" description="Helical" evidence="7">
    <location>
        <begin position="86"/>
        <end position="102"/>
    </location>
</feature>
<dbReference type="GO" id="GO:0022857">
    <property type="term" value="F:transmembrane transporter activity"/>
    <property type="evidence" value="ECO:0007669"/>
    <property type="project" value="InterPro"/>
</dbReference>
<feature type="transmembrane region" description="Helical" evidence="7">
    <location>
        <begin position="366"/>
        <end position="389"/>
    </location>
</feature>
<reference evidence="9" key="1">
    <citation type="submission" date="2019-08" db="EMBL/GenBank/DDBJ databases">
        <authorList>
            <person name="Kucharzyk K."/>
            <person name="Murdoch R.W."/>
            <person name="Higgins S."/>
            <person name="Loffler F."/>
        </authorList>
    </citation>
    <scope>NUCLEOTIDE SEQUENCE</scope>
</reference>
<keyword evidence="4 7" id="KW-0812">Transmembrane</keyword>
<feature type="transmembrane region" description="Helical" evidence="7">
    <location>
        <begin position="281"/>
        <end position="300"/>
    </location>
</feature>
<dbReference type="InterPro" id="IPR036259">
    <property type="entry name" value="MFS_trans_sf"/>
</dbReference>
<protein>
    <submittedName>
        <fullName evidence="9">Multidrug resistance protein MdtH</fullName>
    </submittedName>
</protein>
<evidence type="ECO:0000256" key="7">
    <source>
        <dbReference type="SAM" id="Phobius"/>
    </source>
</evidence>
<dbReference type="AlphaFoldDB" id="A0A644ULS1"/>
<feature type="transmembrane region" description="Helical" evidence="7">
    <location>
        <begin position="175"/>
        <end position="195"/>
    </location>
</feature>
<accession>A0A644ULS1</accession>
<name>A0A644ULS1_9ZZZZ</name>
<feature type="transmembrane region" description="Helical" evidence="7">
    <location>
        <begin position="58"/>
        <end position="79"/>
    </location>
</feature>
<comment type="caution">
    <text evidence="9">The sequence shown here is derived from an EMBL/GenBank/DDBJ whole genome shotgun (WGS) entry which is preliminary data.</text>
</comment>
<gene>
    <name evidence="9" type="primary">mdtH_1</name>
    <name evidence="9" type="ORF">SDC9_25748</name>
</gene>
<dbReference type="PANTHER" id="PTHR23517">
    <property type="entry name" value="RESISTANCE PROTEIN MDTM, PUTATIVE-RELATED-RELATED"/>
    <property type="match status" value="1"/>
</dbReference>
<evidence type="ECO:0000256" key="6">
    <source>
        <dbReference type="ARBA" id="ARBA00023136"/>
    </source>
</evidence>
<dbReference type="InterPro" id="IPR050171">
    <property type="entry name" value="MFS_Transporters"/>
</dbReference>
<dbReference type="InterPro" id="IPR018456">
    <property type="entry name" value="PTR2_symporter_CS"/>
</dbReference>
<dbReference type="SUPFAM" id="SSF103473">
    <property type="entry name" value="MFS general substrate transporter"/>
    <property type="match status" value="1"/>
</dbReference>
<evidence type="ECO:0000259" key="8">
    <source>
        <dbReference type="PROSITE" id="PS50850"/>
    </source>
</evidence>
<feature type="transmembrane region" description="Helical" evidence="7">
    <location>
        <begin position="401"/>
        <end position="420"/>
    </location>
</feature>
<keyword evidence="6 7" id="KW-0472">Membrane</keyword>